<proteinExistence type="predicted"/>
<dbReference type="AlphaFoldDB" id="A0AAN9J4S4"/>
<organism evidence="3 4">
    <name type="scientific">Crotalaria pallida</name>
    <name type="common">Smooth rattlebox</name>
    <name type="synonym">Crotalaria striata</name>
    <dbReference type="NCBI Taxonomy" id="3830"/>
    <lineage>
        <taxon>Eukaryota</taxon>
        <taxon>Viridiplantae</taxon>
        <taxon>Streptophyta</taxon>
        <taxon>Embryophyta</taxon>
        <taxon>Tracheophyta</taxon>
        <taxon>Spermatophyta</taxon>
        <taxon>Magnoliopsida</taxon>
        <taxon>eudicotyledons</taxon>
        <taxon>Gunneridae</taxon>
        <taxon>Pentapetalae</taxon>
        <taxon>rosids</taxon>
        <taxon>fabids</taxon>
        <taxon>Fabales</taxon>
        <taxon>Fabaceae</taxon>
        <taxon>Papilionoideae</taxon>
        <taxon>50 kb inversion clade</taxon>
        <taxon>genistoids sensu lato</taxon>
        <taxon>core genistoids</taxon>
        <taxon>Crotalarieae</taxon>
        <taxon>Crotalaria</taxon>
    </lineage>
</organism>
<evidence type="ECO:0000313" key="4">
    <source>
        <dbReference type="Proteomes" id="UP001372338"/>
    </source>
</evidence>
<dbReference type="PROSITE" id="PS51746">
    <property type="entry name" value="PPM_2"/>
    <property type="match status" value="1"/>
</dbReference>
<dbReference type="SMART" id="SM00332">
    <property type="entry name" value="PP2Cc"/>
    <property type="match status" value="1"/>
</dbReference>
<accession>A0AAN9J4S4</accession>
<dbReference type="InterPro" id="IPR015655">
    <property type="entry name" value="PP2C"/>
</dbReference>
<dbReference type="SUPFAM" id="SSF81606">
    <property type="entry name" value="PP2C-like"/>
    <property type="match status" value="1"/>
</dbReference>
<evidence type="ECO:0000259" key="2">
    <source>
        <dbReference type="PROSITE" id="PS51746"/>
    </source>
</evidence>
<dbReference type="PANTHER" id="PTHR47992">
    <property type="entry name" value="PROTEIN PHOSPHATASE"/>
    <property type="match status" value="1"/>
</dbReference>
<dbReference type="Gene3D" id="3.60.40.10">
    <property type="entry name" value="PPM-type phosphatase domain"/>
    <property type="match status" value="1"/>
</dbReference>
<sequence length="341" mass="37369">MDQNAETKSVESMERGSQKREADSETEQDLVKSKKTKTESSNGGNPEVGIDQNCVKEVTLDIEADVAEDKGSRLTMEDAWVVLLDATLDYPANNLRCAHFAIYDGHGGRLAAEYAQKHLHGNVMSAGLPRELLDVKAAKRAILDGFRKTDEFLLQASAEGGWQDGATAVCIWVLGHKVFVANLGDAKAVLARSTITDGSQDHSNAVSALKAIVLTREHKPIFPQERARIQKAGGVVSSNGRLQGRLEVSRGFGDRQFKKVGFIATPDIHSFDLTDRDRFIILGCDGLWGVFGPSDAVDFVQKLLNEGLPVKAVSRRLVREAVRERRCKDNCTAIVIVFKHS</sequence>
<comment type="caution">
    <text evidence="3">The sequence shown here is derived from an EMBL/GenBank/DDBJ whole genome shotgun (WGS) entry which is preliminary data.</text>
</comment>
<name>A0AAN9J4S4_CROPI</name>
<feature type="domain" description="PPM-type phosphatase" evidence="2">
    <location>
        <begin position="63"/>
        <end position="338"/>
    </location>
</feature>
<reference evidence="3 4" key="1">
    <citation type="submission" date="2024-01" db="EMBL/GenBank/DDBJ databases">
        <title>The genomes of 5 underutilized Papilionoideae crops provide insights into root nodulation and disease resistanc.</title>
        <authorList>
            <person name="Yuan L."/>
        </authorList>
    </citation>
    <scope>NUCLEOTIDE SEQUENCE [LARGE SCALE GENOMIC DNA]</scope>
    <source>
        <strain evidence="3">ZHUSHIDOU_FW_LH</strain>
        <tissue evidence="3">Leaf</tissue>
    </source>
</reference>
<gene>
    <name evidence="3" type="ORF">RIF29_06488</name>
</gene>
<dbReference type="GO" id="GO:0004722">
    <property type="term" value="F:protein serine/threonine phosphatase activity"/>
    <property type="evidence" value="ECO:0007669"/>
    <property type="project" value="InterPro"/>
</dbReference>
<evidence type="ECO:0000313" key="3">
    <source>
        <dbReference type="EMBL" id="KAK7291388.1"/>
    </source>
</evidence>
<evidence type="ECO:0000256" key="1">
    <source>
        <dbReference type="SAM" id="MobiDB-lite"/>
    </source>
</evidence>
<dbReference type="InterPro" id="IPR036457">
    <property type="entry name" value="PPM-type-like_dom_sf"/>
</dbReference>
<feature type="compositionally biased region" description="Basic and acidic residues" evidence="1">
    <location>
        <begin position="8"/>
        <end position="38"/>
    </location>
</feature>
<dbReference type="Proteomes" id="UP001372338">
    <property type="component" value="Unassembled WGS sequence"/>
</dbReference>
<dbReference type="EMBL" id="JAYWIO010000001">
    <property type="protein sequence ID" value="KAK7291388.1"/>
    <property type="molecule type" value="Genomic_DNA"/>
</dbReference>
<dbReference type="InterPro" id="IPR001932">
    <property type="entry name" value="PPM-type_phosphatase-like_dom"/>
</dbReference>
<protein>
    <recommendedName>
        <fullName evidence="2">PPM-type phosphatase domain-containing protein</fullName>
    </recommendedName>
</protein>
<dbReference type="CDD" id="cd00143">
    <property type="entry name" value="PP2Cc"/>
    <property type="match status" value="1"/>
</dbReference>
<keyword evidence="4" id="KW-1185">Reference proteome</keyword>
<feature type="region of interest" description="Disordered" evidence="1">
    <location>
        <begin position="1"/>
        <end position="50"/>
    </location>
</feature>
<dbReference type="Pfam" id="PF00481">
    <property type="entry name" value="PP2C"/>
    <property type="match status" value="1"/>
</dbReference>